<dbReference type="PROSITE" id="PS00678">
    <property type="entry name" value="WD_REPEATS_1"/>
    <property type="match status" value="1"/>
</dbReference>
<keyword evidence="3" id="KW-0677">Repeat</keyword>
<feature type="repeat" description="WD" evidence="5">
    <location>
        <begin position="179"/>
        <end position="211"/>
    </location>
</feature>
<evidence type="ECO:0000313" key="8">
    <source>
        <dbReference type="Proteomes" id="UP000594262"/>
    </source>
</evidence>
<dbReference type="Gene3D" id="2.130.10.10">
    <property type="entry name" value="YVTN repeat-like/Quinoprotein amine dehydrogenase"/>
    <property type="match status" value="1"/>
</dbReference>
<evidence type="ECO:0000313" key="7">
    <source>
        <dbReference type="EnsemblMetazoa" id="CLYHEMP012459.2"/>
    </source>
</evidence>
<dbReference type="InterPro" id="IPR039241">
    <property type="entry name" value="Rrp9-like"/>
</dbReference>
<evidence type="ECO:0000256" key="3">
    <source>
        <dbReference type="ARBA" id="ARBA00022737"/>
    </source>
</evidence>
<evidence type="ECO:0000256" key="2">
    <source>
        <dbReference type="ARBA" id="ARBA00022574"/>
    </source>
</evidence>
<dbReference type="Proteomes" id="UP000594262">
    <property type="component" value="Unplaced"/>
</dbReference>
<evidence type="ECO:0000256" key="4">
    <source>
        <dbReference type="ARBA" id="ARBA00023242"/>
    </source>
</evidence>
<dbReference type="PANTHER" id="PTHR19865">
    <property type="entry name" value="U3 SMALL NUCLEOLAR RNA INTERACTING PROTEIN 2"/>
    <property type="match status" value="1"/>
</dbReference>
<dbReference type="InterPro" id="IPR019775">
    <property type="entry name" value="WD40_repeat_CS"/>
</dbReference>
<dbReference type="PRINTS" id="PR00320">
    <property type="entry name" value="GPROTEINBRPT"/>
</dbReference>
<dbReference type="InterPro" id="IPR001680">
    <property type="entry name" value="WD40_rpt"/>
</dbReference>
<dbReference type="InterPro" id="IPR015943">
    <property type="entry name" value="WD40/YVTN_repeat-like_dom_sf"/>
</dbReference>
<feature type="compositionally biased region" description="Basic residues" evidence="6">
    <location>
        <begin position="10"/>
        <end position="27"/>
    </location>
</feature>
<feature type="region of interest" description="Disordered" evidence="6">
    <location>
        <begin position="1"/>
        <end position="63"/>
    </location>
</feature>
<evidence type="ECO:0000256" key="6">
    <source>
        <dbReference type="SAM" id="MobiDB-lite"/>
    </source>
</evidence>
<evidence type="ECO:0008006" key="9">
    <source>
        <dbReference type="Google" id="ProtNLM"/>
    </source>
</evidence>
<feature type="repeat" description="WD" evidence="5">
    <location>
        <begin position="221"/>
        <end position="262"/>
    </location>
</feature>
<dbReference type="CDD" id="cd00200">
    <property type="entry name" value="WD40"/>
    <property type="match status" value="1"/>
</dbReference>
<keyword evidence="8" id="KW-1185">Reference proteome</keyword>
<dbReference type="GO" id="GO:0032040">
    <property type="term" value="C:small-subunit processome"/>
    <property type="evidence" value="ECO:0007669"/>
    <property type="project" value="TreeGrafter"/>
</dbReference>
<dbReference type="PANTHER" id="PTHR19865:SF0">
    <property type="entry name" value="U3 SMALL NUCLEOLAR RNA-INTERACTING PROTEIN 2"/>
    <property type="match status" value="1"/>
</dbReference>
<dbReference type="InterPro" id="IPR036322">
    <property type="entry name" value="WD40_repeat_dom_sf"/>
</dbReference>
<evidence type="ECO:0000256" key="5">
    <source>
        <dbReference type="PROSITE-ProRule" id="PRU00221"/>
    </source>
</evidence>
<dbReference type="AlphaFoldDB" id="A0A7M5WT17"/>
<sequence length="465" mass="52111">MPQFFMKSTQKGKKRKPVTKPSIKPKVKVHDKVDFDDDDDIASSGKEESDYESESDHETAQSKRLRLAKEYIKQLENEEIDTKEADEIDKDAIAHRLQQDVLEDAGQLQKFIADSITPDQENIIHMRGHKFSVTCVVISSDNKFVFSASKDGSIIKWDITTHKKLLKIDGVSKKSKSGQKGHKGQIYTIAISSDVKFLVTGGQDMLINIWNAADLSWQHTFRGHRNIVTSLAFQKKQHQLFSASHDKTIKVWNLNEMAYVETLYGHEDAVLGIDSLSRDHAVSCGGRDRSVRLWKIAEESQLIFHSSNISSSFDCVTMLNEDYFLAGGDDGSLSIFNVRKKKPVTLRTNAHVKGENSPPGGCDESWVSSVASLPYTDLVATAGSCDGCIKLWRCEKSFKSLMPVHTIKVNGFVNGLKFSTGGEYLIAAIGQEHRLGRWWQMRNVKNTVCIIPLKNVNTNGVEEDT</sequence>
<accession>A0A7M5WT17</accession>
<dbReference type="Pfam" id="PF23869">
    <property type="entry name" value="Beta-prop_WDR75_1st"/>
    <property type="match status" value="1"/>
</dbReference>
<dbReference type="Pfam" id="PF00400">
    <property type="entry name" value="WD40"/>
    <property type="match status" value="1"/>
</dbReference>
<keyword evidence="4" id="KW-0539">Nucleus</keyword>
<name>A0A7M5WT17_9CNID</name>
<protein>
    <recommendedName>
        <fullName evidence="9">U3 small nucleolar RNA-interacting protein 2</fullName>
    </recommendedName>
</protein>
<dbReference type="OrthoDB" id="189968at2759"/>
<dbReference type="GO" id="GO:0034511">
    <property type="term" value="F:U3 snoRNA binding"/>
    <property type="evidence" value="ECO:0007669"/>
    <property type="project" value="InterPro"/>
</dbReference>
<dbReference type="FunFam" id="2.130.10.10:FF:000509">
    <property type="entry name" value="U3 small nucleolar RNA-interacting protein"/>
    <property type="match status" value="1"/>
</dbReference>
<dbReference type="PROSITE" id="PS50082">
    <property type="entry name" value="WD_REPEATS_2"/>
    <property type="match status" value="4"/>
</dbReference>
<feature type="repeat" description="WD" evidence="5">
    <location>
        <begin position="263"/>
        <end position="304"/>
    </location>
</feature>
<dbReference type="EnsemblMetazoa" id="CLYHEMT012459.2">
    <property type="protein sequence ID" value="CLYHEMP012459.2"/>
    <property type="gene ID" value="CLYHEMG012459"/>
</dbReference>
<organism evidence="7 8">
    <name type="scientific">Clytia hemisphaerica</name>
    <dbReference type="NCBI Taxonomy" id="252671"/>
    <lineage>
        <taxon>Eukaryota</taxon>
        <taxon>Metazoa</taxon>
        <taxon>Cnidaria</taxon>
        <taxon>Hydrozoa</taxon>
        <taxon>Hydroidolina</taxon>
        <taxon>Leptothecata</taxon>
        <taxon>Obeliida</taxon>
        <taxon>Clytiidae</taxon>
        <taxon>Clytia</taxon>
    </lineage>
</organism>
<proteinExistence type="predicted"/>
<dbReference type="PROSITE" id="PS50294">
    <property type="entry name" value="WD_REPEATS_REGION"/>
    <property type="match status" value="3"/>
</dbReference>
<dbReference type="InterPro" id="IPR020472">
    <property type="entry name" value="WD40_PAC1"/>
</dbReference>
<dbReference type="SUPFAM" id="SSF50978">
    <property type="entry name" value="WD40 repeat-like"/>
    <property type="match status" value="1"/>
</dbReference>
<dbReference type="SMART" id="SM00320">
    <property type="entry name" value="WD40"/>
    <property type="match status" value="7"/>
</dbReference>
<evidence type="ECO:0000256" key="1">
    <source>
        <dbReference type="ARBA" id="ARBA00004123"/>
    </source>
</evidence>
<reference evidence="7" key="1">
    <citation type="submission" date="2021-01" db="UniProtKB">
        <authorList>
            <consortium name="EnsemblMetazoa"/>
        </authorList>
    </citation>
    <scope>IDENTIFICATION</scope>
</reference>
<comment type="subcellular location">
    <subcellularLocation>
        <location evidence="1">Nucleus</location>
    </subcellularLocation>
</comment>
<feature type="compositionally biased region" description="Basic and acidic residues" evidence="6">
    <location>
        <begin position="54"/>
        <end position="63"/>
    </location>
</feature>
<keyword evidence="2 5" id="KW-0853">WD repeat</keyword>
<feature type="repeat" description="WD" evidence="5">
    <location>
        <begin position="126"/>
        <end position="167"/>
    </location>
</feature>